<dbReference type="AlphaFoldDB" id="A0AAD4SWN9"/>
<proteinExistence type="predicted"/>
<evidence type="ECO:0000313" key="2">
    <source>
        <dbReference type="Proteomes" id="UP001202328"/>
    </source>
</evidence>
<dbReference type="Proteomes" id="UP001202328">
    <property type="component" value="Unassembled WGS sequence"/>
</dbReference>
<reference evidence="1" key="1">
    <citation type="submission" date="2022-04" db="EMBL/GenBank/DDBJ databases">
        <title>A functionally conserved STORR gene fusion in Papaver species that diverged 16.8 million years ago.</title>
        <authorList>
            <person name="Catania T."/>
        </authorList>
    </citation>
    <scope>NUCLEOTIDE SEQUENCE</scope>
    <source>
        <strain evidence="1">S-188037</strain>
    </source>
</reference>
<dbReference type="EMBL" id="JAJJMB010008256">
    <property type="protein sequence ID" value="KAI3924822.1"/>
    <property type="molecule type" value="Genomic_DNA"/>
</dbReference>
<gene>
    <name evidence="1" type="ORF">MKW98_031073</name>
</gene>
<comment type="caution">
    <text evidence="1">The sequence shown here is derived from an EMBL/GenBank/DDBJ whole genome shotgun (WGS) entry which is preliminary data.</text>
</comment>
<accession>A0AAD4SWN9</accession>
<protein>
    <submittedName>
        <fullName evidence="1">Uncharacterized protein</fullName>
    </submittedName>
</protein>
<sequence>MRRSLLFSGSTAGAVKKLYKYRSLELVLFDSCQCHCCDSIEICWVVATSGLWQFLSVMTQLGYLFFCVGDGKWVA</sequence>
<evidence type="ECO:0000313" key="1">
    <source>
        <dbReference type="EMBL" id="KAI3924822.1"/>
    </source>
</evidence>
<keyword evidence="2" id="KW-1185">Reference proteome</keyword>
<name>A0AAD4SWN9_9MAGN</name>
<organism evidence="1 2">
    <name type="scientific">Papaver atlanticum</name>
    <dbReference type="NCBI Taxonomy" id="357466"/>
    <lineage>
        <taxon>Eukaryota</taxon>
        <taxon>Viridiplantae</taxon>
        <taxon>Streptophyta</taxon>
        <taxon>Embryophyta</taxon>
        <taxon>Tracheophyta</taxon>
        <taxon>Spermatophyta</taxon>
        <taxon>Magnoliopsida</taxon>
        <taxon>Ranunculales</taxon>
        <taxon>Papaveraceae</taxon>
        <taxon>Papaveroideae</taxon>
        <taxon>Papaver</taxon>
    </lineage>
</organism>